<comment type="caution">
    <text evidence="8">The sequence shown here is derived from an EMBL/GenBank/DDBJ whole genome shotgun (WGS) entry which is preliminary data.</text>
</comment>
<evidence type="ECO:0000256" key="5">
    <source>
        <dbReference type="ARBA" id="ARBA00023136"/>
    </source>
</evidence>
<evidence type="ECO:0000313" key="9">
    <source>
        <dbReference type="Proteomes" id="UP000730161"/>
    </source>
</evidence>
<feature type="transmembrane region" description="Helical" evidence="6">
    <location>
        <begin position="281"/>
        <end position="299"/>
    </location>
</feature>
<dbReference type="InterPro" id="IPR038078">
    <property type="entry name" value="PhoU-like_sf"/>
</dbReference>
<feature type="transmembrane region" description="Helical" evidence="6">
    <location>
        <begin position="248"/>
        <end position="269"/>
    </location>
</feature>
<dbReference type="Pfam" id="PF01895">
    <property type="entry name" value="PhoU"/>
    <property type="match status" value="1"/>
</dbReference>
<dbReference type="RefSeq" id="WP_211530383.1">
    <property type="nucleotide sequence ID" value="NZ_JWHL01000004.1"/>
</dbReference>
<proteinExistence type="predicted"/>
<keyword evidence="5 6" id="KW-0472">Membrane</keyword>
<feature type="transmembrane region" description="Helical" evidence="6">
    <location>
        <begin position="83"/>
        <end position="105"/>
    </location>
</feature>
<dbReference type="InterPro" id="IPR003841">
    <property type="entry name" value="Na/Pi_transpt"/>
</dbReference>
<keyword evidence="9" id="KW-1185">Reference proteome</keyword>
<gene>
    <name evidence="8" type="ORF">RJ53_04165</name>
</gene>
<dbReference type="PANTHER" id="PTHR10010:SF46">
    <property type="entry name" value="SODIUM-DEPENDENT PHOSPHATE TRANSPORT PROTEIN 2B"/>
    <property type="match status" value="1"/>
</dbReference>
<evidence type="ECO:0000256" key="3">
    <source>
        <dbReference type="ARBA" id="ARBA00022692"/>
    </source>
</evidence>
<sequence length="542" mass="59034">MVAAWELIFTVVPGVILFLFGIENFSKEILVVARGRFAAILGELTTNRYKGLILGAGITALIQSSAATTVIAINLVNAGTISFVQSLGIIIGSNIGTTITSQLVAFKLTQFGPVFIIAGFLIGIIGGRYRFLGKPLFYFGLVFFGLNIISNGIEPYSNDPLLLELLAGIAFLPLAILVGFLVTTAFQSSSITTGLVVILAQQGMITMPEAIPFLLGANIGSTTTALFASRGLDLFARRAAVAHTMFNIGGVLLILPLLTPFVAAIAWMGGTEAQQVANAHLIFNLAASMIFIFAIHPFSRLVIRAVPGEEEEILFRTVALRSHLPDDVNQVISLIEEEVTHLYEITDQAFDAAIAVFSAKNPQRAYHKAGKLELLNDYIDEEIEKATFTISKKALTEVQAKETVLLVRISNELERLADLSRDLAKVGRNAHRTGHAFPKGQIESILGIYRIFDANMQALAATFPKSTPDTTRSLRARDIELQRALNLEYSLYLKRIAALNESGDSRYLEILSILEAANGKIRDIRKLTEDYSGLHEMTPPVP</sequence>
<evidence type="ECO:0000256" key="6">
    <source>
        <dbReference type="SAM" id="Phobius"/>
    </source>
</evidence>
<keyword evidence="2" id="KW-1003">Cell membrane</keyword>
<feature type="domain" description="PhoU" evidence="7">
    <location>
        <begin position="340"/>
        <end position="425"/>
    </location>
</feature>
<dbReference type="EMBL" id="JWHL01000004">
    <property type="protein sequence ID" value="MBR1368746.1"/>
    <property type="molecule type" value="Genomic_DNA"/>
</dbReference>
<dbReference type="Pfam" id="PF02690">
    <property type="entry name" value="Na_Pi_cotrans"/>
    <property type="match status" value="2"/>
</dbReference>
<evidence type="ECO:0000256" key="1">
    <source>
        <dbReference type="ARBA" id="ARBA00004651"/>
    </source>
</evidence>
<dbReference type="Proteomes" id="UP000730161">
    <property type="component" value="Unassembled WGS sequence"/>
</dbReference>
<dbReference type="SUPFAM" id="SSF109755">
    <property type="entry name" value="PhoU-like"/>
    <property type="match status" value="1"/>
</dbReference>
<dbReference type="GO" id="GO:0005886">
    <property type="term" value="C:plasma membrane"/>
    <property type="evidence" value="ECO:0007669"/>
    <property type="project" value="UniProtKB-SubCell"/>
</dbReference>
<feature type="transmembrane region" description="Helical" evidence="6">
    <location>
        <begin position="165"/>
        <end position="198"/>
    </location>
</feature>
<feature type="transmembrane region" description="Helical" evidence="6">
    <location>
        <begin position="52"/>
        <end position="76"/>
    </location>
</feature>
<keyword evidence="3 6" id="KW-0812">Transmembrane</keyword>
<dbReference type="NCBIfam" id="NF037997">
    <property type="entry name" value="Na_Pi_symport"/>
    <property type="match status" value="1"/>
</dbReference>
<feature type="transmembrane region" description="Helical" evidence="6">
    <location>
        <begin position="111"/>
        <end position="129"/>
    </location>
</feature>
<feature type="transmembrane region" description="Helical" evidence="6">
    <location>
        <begin position="7"/>
        <end position="26"/>
    </location>
</feature>
<evidence type="ECO:0000259" key="7">
    <source>
        <dbReference type="Pfam" id="PF01895"/>
    </source>
</evidence>
<dbReference type="GO" id="GO:0005436">
    <property type="term" value="F:sodium:phosphate symporter activity"/>
    <property type="evidence" value="ECO:0007669"/>
    <property type="project" value="InterPro"/>
</dbReference>
<dbReference type="InterPro" id="IPR026022">
    <property type="entry name" value="PhoU_dom"/>
</dbReference>
<reference evidence="8" key="1">
    <citation type="submission" date="2014-12" db="EMBL/GenBank/DDBJ databases">
        <authorList>
            <person name="Huang H.-H."/>
            <person name="Chen S.-C."/>
            <person name="Lai M.-C."/>
        </authorList>
    </citation>
    <scope>NUCLEOTIDE SEQUENCE</scope>
    <source>
        <strain evidence="8">K1F9705b</strain>
    </source>
</reference>
<evidence type="ECO:0000256" key="2">
    <source>
        <dbReference type="ARBA" id="ARBA00022475"/>
    </source>
</evidence>
<dbReference type="OrthoDB" id="7738at2157"/>
<dbReference type="Gene3D" id="1.20.58.220">
    <property type="entry name" value="Phosphate transport system protein phou homolog 2, domain 2"/>
    <property type="match status" value="1"/>
</dbReference>
<protein>
    <submittedName>
        <fullName evidence="8">Sodium:phosphate symporter</fullName>
    </submittedName>
</protein>
<evidence type="ECO:0000256" key="4">
    <source>
        <dbReference type="ARBA" id="ARBA00022989"/>
    </source>
</evidence>
<keyword evidence="4 6" id="KW-1133">Transmembrane helix</keyword>
<dbReference type="PANTHER" id="PTHR10010">
    <property type="entry name" value="SOLUTE CARRIER FAMILY 34 SODIUM PHOSPHATE , MEMBER 2-RELATED"/>
    <property type="match status" value="1"/>
</dbReference>
<dbReference type="GO" id="GO:0044341">
    <property type="term" value="P:sodium-dependent phosphate transport"/>
    <property type="evidence" value="ECO:0007669"/>
    <property type="project" value="InterPro"/>
</dbReference>
<organism evidence="8 9">
    <name type="scientific">Methanocalculus chunghsingensis</name>
    <dbReference type="NCBI Taxonomy" id="156457"/>
    <lineage>
        <taxon>Archaea</taxon>
        <taxon>Methanobacteriati</taxon>
        <taxon>Methanobacteriota</taxon>
        <taxon>Stenosarchaea group</taxon>
        <taxon>Methanomicrobia</taxon>
        <taxon>Methanomicrobiales</taxon>
        <taxon>Methanocalculaceae</taxon>
        <taxon>Methanocalculus</taxon>
    </lineage>
</organism>
<feature type="transmembrane region" description="Helical" evidence="6">
    <location>
        <begin position="136"/>
        <end position="153"/>
    </location>
</feature>
<accession>A0A8J7W5M4</accession>
<name>A0A8J7W5M4_9EURY</name>
<feature type="transmembrane region" description="Helical" evidence="6">
    <location>
        <begin position="210"/>
        <end position="228"/>
    </location>
</feature>
<evidence type="ECO:0000313" key="8">
    <source>
        <dbReference type="EMBL" id="MBR1368746.1"/>
    </source>
</evidence>
<comment type="subcellular location">
    <subcellularLocation>
        <location evidence="1">Cell membrane</location>
        <topology evidence="1">Multi-pass membrane protein</topology>
    </subcellularLocation>
</comment>
<dbReference type="AlphaFoldDB" id="A0A8J7W5M4"/>